<dbReference type="Proteomes" id="UP000186878">
    <property type="component" value="Unassembled WGS sequence"/>
</dbReference>
<evidence type="ECO:0000256" key="3">
    <source>
        <dbReference type="ARBA" id="ARBA00022729"/>
    </source>
</evidence>
<evidence type="ECO:0000256" key="2">
    <source>
        <dbReference type="ARBA" id="ARBA00022448"/>
    </source>
</evidence>
<keyword evidence="4" id="KW-0653">Protein transport</keyword>
<proteinExistence type="predicted"/>
<evidence type="ECO:0000313" key="7">
    <source>
        <dbReference type="Proteomes" id="UP000186878"/>
    </source>
</evidence>
<dbReference type="InterPro" id="IPR029046">
    <property type="entry name" value="LolA/LolB/LppX"/>
</dbReference>
<dbReference type="GO" id="GO:0015031">
    <property type="term" value="P:protein transport"/>
    <property type="evidence" value="ECO:0007669"/>
    <property type="project" value="UniProtKB-KW"/>
</dbReference>
<dbReference type="AlphaFoldDB" id="A0A1Q8SX09"/>
<keyword evidence="3 5" id="KW-0732">Signal</keyword>
<comment type="subunit">
    <text evidence="1">Monomer.</text>
</comment>
<dbReference type="STRING" id="404433.BTW07_00075"/>
<evidence type="ECO:0000256" key="5">
    <source>
        <dbReference type="SAM" id="SignalP"/>
    </source>
</evidence>
<reference evidence="6 7" key="1">
    <citation type="submission" date="2016-12" db="EMBL/GenBank/DDBJ databases">
        <title>Draft genome sequences of strains Salinicola socius SMB35, Salinicola sp. MH3R3-1 and Chromohalobacter sp. SMB17 from the Verkhnekamsk potash mining region of Russia.</title>
        <authorList>
            <person name="Mavrodi D.V."/>
            <person name="Olsson B.E."/>
            <person name="Korsakova E.S."/>
            <person name="Pyankova A."/>
            <person name="Mavrodi O.V."/>
            <person name="Plotnikova E.G."/>
        </authorList>
    </citation>
    <scope>NUCLEOTIDE SEQUENCE [LARGE SCALE GENOMIC DNA]</scope>
    <source>
        <strain evidence="6 7">SMB35</strain>
    </source>
</reference>
<dbReference type="CDD" id="cd16325">
    <property type="entry name" value="LolA"/>
    <property type="match status" value="1"/>
</dbReference>
<evidence type="ECO:0000313" key="6">
    <source>
        <dbReference type="EMBL" id="OLO05943.1"/>
    </source>
</evidence>
<evidence type="ECO:0000256" key="4">
    <source>
        <dbReference type="ARBA" id="ARBA00022927"/>
    </source>
</evidence>
<organism evidence="6 7">
    <name type="scientific">Salinicola socius</name>
    <dbReference type="NCBI Taxonomy" id="404433"/>
    <lineage>
        <taxon>Bacteria</taxon>
        <taxon>Pseudomonadati</taxon>
        <taxon>Pseudomonadota</taxon>
        <taxon>Gammaproteobacteria</taxon>
        <taxon>Oceanospirillales</taxon>
        <taxon>Halomonadaceae</taxon>
        <taxon>Salinicola</taxon>
    </lineage>
</organism>
<dbReference type="InterPro" id="IPR004564">
    <property type="entry name" value="OM_lipoprot_carrier_LolA-like"/>
</dbReference>
<dbReference type="Pfam" id="PF19574">
    <property type="entry name" value="LolA_3"/>
    <property type="match status" value="1"/>
</dbReference>
<evidence type="ECO:0008006" key="8">
    <source>
        <dbReference type="Google" id="ProtNLM"/>
    </source>
</evidence>
<feature type="signal peptide" evidence="5">
    <location>
        <begin position="1"/>
        <end position="22"/>
    </location>
</feature>
<comment type="caution">
    <text evidence="6">The sequence shown here is derived from an EMBL/GenBank/DDBJ whole genome shotgun (WGS) entry which is preliminary data.</text>
</comment>
<dbReference type="Gene3D" id="2.50.20.10">
    <property type="entry name" value="Lipoprotein localisation LolA/LolB/LppX"/>
    <property type="match status" value="1"/>
</dbReference>
<dbReference type="OrthoDB" id="6372173at2"/>
<gene>
    <name evidence="6" type="ORF">BTW07_00075</name>
</gene>
<accession>A0A1Q8SX09</accession>
<dbReference type="SUPFAM" id="SSF89392">
    <property type="entry name" value="Prokaryotic lipoproteins and lipoprotein localization factors"/>
    <property type="match status" value="1"/>
</dbReference>
<protein>
    <recommendedName>
        <fullName evidence="8">Outer membrane lipoprotein carrier protein LolA</fullName>
    </recommendedName>
</protein>
<sequence>MPLRRWLITLLVLVLVPISAQAFDLDDLQRQLAATPSVAGRFEQQRELADLDSSLTSTGTFVFERGKRVVWELKTPVQERIELTPQAITDGSGETAPPGGEQVAQLFLQLLEGDWQALESRFTLQLSGDQDAWQVALRPKEAALRERIAGITLQGDRTIDHLDMRTPDGDRLKVRLFDQHPLNGA</sequence>
<dbReference type="EMBL" id="MSDO01000001">
    <property type="protein sequence ID" value="OLO05943.1"/>
    <property type="molecule type" value="Genomic_DNA"/>
</dbReference>
<evidence type="ECO:0000256" key="1">
    <source>
        <dbReference type="ARBA" id="ARBA00011245"/>
    </source>
</evidence>
<keyword evidence="2" id="KW-0813">Transport</keyword>
<keyword evidence="7" id="KW-1185">Reference proteome</keyword>
<name>A0A1Q8SX09_9GAMM</name>
<feature type="chain" id="PRO_5012503060" description="Outer membrane lipoprotein carrier protein LolA" evidence="5">
    <location>
        <begin position="23"/>
        <end position="185"/>
    </location>
</feature>
<dbReference type="RefSeq" id="WP_075568115.1">
    <property type="nucleotide sequence ID" value="NZ_MSDO01000001.1"/>
</dbReference>